<gene>
    <name evidence="1" type="ORF">VA603_02510</name>
</gene>
<keyword evidence="2" id="KW-1185">Reference proteome</keyword>
<accession>A0ABU5V0P7</accession>
<comment type="caution">
    <text evidence="1">The sequence shown here is derived from an EMBL/GenBank/DDBJ whole genome shotgun (WGS) entry which is preliminary data.</text>
</comment>
<proteinExistence type="predicted"/>
<name>A0ABU5V0P7_9GAMM</name>
<sequence>MPNVYRLFSACTLLVVICVPCTAIGKKKDAPAEARPYVETSYLIAPRQVGDFELQGSSFDPGQKFDGAGFRYALKDHQETRVDIYVYPAGRMSPAEAIDSGIRDLRASLKYAAEHGTYSRLQELRDDPFPLDAADTRGSETPANDLDAQVIQAIAQAEQVTGRRLQMQLNLLPRDWPMYSNGYLFYKQLYYFKLRASAAQERISQEQFNALTDQAARILIPALQVANVGGCKDATIYLDPAASPEQGALALATQVSLHKGYNCHGSAEEAGIPARRADSAVVEIPFTAAEWKSR</sequence>
<reference evidence="1 2" key="1">
    <citation type="submission" date="2023-12" db="EMBL/GenBank/DDBJ databases">
        <title>Stenotrophomonas guangdongensis sp. nov., isolated from wilted pepper plants (Capsicum annuum).</title>
        <authorList>
            <person name="Qiu M."/>
            <person name="Li Y."/>
            <person name="Liu Q."/>
            <person name="Zhang X."/>
            <person name="Huang Y."/>
            <person name="Guo R."/>
            <person name="Hu M."/>
            <person name="Zhou J."/>
            <person name="Zhou X."/>
        </authorList>
    </citation>
    <scope>NUCLEOTIDE SEQUENCE [LARGE SCALE GENOMIC DNA]</scope>
    <source>
        <strain evidence="1 2">MH1</strain>
    </source>
</reference>
<protein>
    <recommendedName>
        <fullName evidence="3">Lipoprotein</fullName>
    </recommendedName>
</protein>
<evidence type="ECO:0000313" key="2">
    <source>
        <dbReference type="Proteomes" id="UP001301653"/>
    </source>
</evidence>
<organism evidence="1 2">
    <name type="scientific">Stenotrophomonas capsici</name>
    <dbReference type="NCBI Taxonomy" id="3110230"/>
    <lineage>
        <taxon>Bacteria</taxon>
        <taxon>Pseudomonadati</taxon>
        <taxon>Pseudomonadota</taxon>
        <taxon>Gammaproteobacteria</taxon>
        <taxon>Lysobacterales</taxon>
        <taxon>Lysobacteraceae</taxon>
        <taxon>Stenotrophomonas</taxon>
    </lineage>
</organism>
<evidence type="ECO:0008006" key="3">
    <source>
        <dbReference type="Google" id="ProtNLM"/>
    </source>
</evidence>
<dbReference type="EMBL" id="JAYFUH010000061">
    <property type="protein sequence ID" value="MEA5666413.1"/>
    <property type="molecule type" value="Genomic_DNA"/>
</dbReference>
<dbReference type="Proteomes" id="UP001301653">
    <property type="component" value="Unassembled WGS sequence"/>
</dbReference>
<evidence type="ECO:0000313" key="1">
    <source>
        <dbReference type="EMBL" id="MEA5666413.1"/>
    </source>
</evidence>
<dbReference type="RefSeq" id="WP_323437837.1">
    <property type="nucleotide sequence ID" value="NZ_JAYFUH010000061.1"/>
</dbReference>